<dbReference type="PaxDb" id="2850-Phatr39311"/>
<dbReference type="GeneID" id="7195040"/>
<gene>
    <name evidence="3" type="ORF">PHATRDRAFT_39311</name>
</gene>
<feature type="coiled-coil region" evidence="1">
    <location>
        <begin position="171"/>
        <end position="309"/>
    </location>
</feature>
<evidence type="ECO:0000313" key="3">
    <source>
        <dbReference type="EMBL" id="EEC45009.1"/>
    </source>
</evidence>
<proteinExistence type="predicted"/>
<dbReference type="AlphaFoldDB" id="B7G8A5"/>
<feature type="region of interest" description="Disordered" evidence="2">
    <location>
        <begin position="1"/>
        <end position="115"/>
    </location>
</feature>
<feature type="non-terminal residue" evidence="3">
    <location>
        <position position="414"/>
    </location>
</feature>
<evidence type="ECO:0000313" key="4">
    <source>
        <dbReference type="Proteomes" id="UP000000759"/>
    </source>
</evidence>
<dbReference type="Proteomes" id="UP000000759">
    <property type="component" value="Chromosome 19"/>
</dbReference>
<dbReference type="OrthoDB" id="10072022at2759"/>
<dbReference type="EMBL" id="CM000621">
    <property type="protein sequence ID" value="EEC45009.1"/>
    <property type="molecule type" value="Genomic_DNA"/>
</dbReference>
<protein>
    <submittedName>
        <fullName evidence="3">Uncharacterized protein</fullName>
    </submittedName>
</protein>
<dbReference type="RefSeq" id="XP_002183309.1">
    <property type="nucleotide sequence ID" value="XM_002183273.1"/>
</dbReference>
<feature type="compositionally biased region" description="Basic and acidic residues" evidence="2">
    <location>
        <begin position="45"/>
        <end position="66"/>
    </location>
</feature>
<dbReference type="KEGG" id="pti:PHATRDRAFT_39311"/>
<accession>B7G8A5</accession>
<evidence type="ECO:0000256" key="1">
    <source>
        <dbReference type="SAM" id="Coils"/>
    </source>
</evidence>
<feature type="compositionally biased region" description="Low complexity" evidence="2">
    <location>
        <begin position="19"/>
        <end position="35"/>
    </location>
</feature>
<reference evidence="4" key="2">
    <citation type="submission" date="2008-08" db="EMBL/GenBank/DDBJ databases">
        <authorList>
            <consortium name="Diatom Consortium"/>
            <person name="Grigoriev I."/>
            <person name="Grimwood J."/>
            <person name="Kuo A."/>
            <person name="Otillar R.P."/>
            <person name="Salamov A."/>
            <person name="Detter J.C."/>
            <person name="Lindquist E."/>
            <person name="Shapiro H."/>
            <person name="Lucas S."/>
            <person name="Glavina del Rio T."/>
            <person name="Pitluck S."/>
            <person name="Rokhsar D."/>
            <person name="Bowler C."/>
        </authorList>
    </citation>
    <scope>GENOME REANNOTATION</scope>
    <source>
        <strain evidence="4">CCAP 1055/1</strain>
    </source>
</reference>
<sequence>MSSRLSLGGKATALRDVSSHQNSRSSSFSRRMSFSGDALNALRAETPKKDRHAMLDEWRRQSRTRDFSSSVGMPTDHDSSTITDGAGPTVPTGKRLRTRHPDGVPPLPPSNISAADSGLSALERIRQPTMHHESQVALAALYCPEHPAVETFSVVGQVVGAGMDTVEDAVVQQLQQRVRDLERIKMDLSMEIAPLKARLRQKEDIYLKEQKKLLQEIEDLQEANQGANERNRDLQMQFENLKEECKKLQTEVRKASSTLHNNNHIDGASSGWNRQLQNDRDVAELKERLRSAEDEIDSIRLTKVSVEKELHGTKIELDSLYRSFDELQTEYELVSQSTSDNREAEMKLEHLTTEHIATSAQLNAVCADLAATKARAAATITAKEEEHKNEVEQLHFEMSVLKTRAGNTGGAGTE</sequence>
<keyword evidence="4" id="KW-1185">Reference proteome</keyword>
<reference evidence="3 4" key="1">
    <citation type="journal article" date="2008" name="Nature">
        <title>The Phaeodactylum genome reveals the evolutionary history of diatom genomes.</title>
        <authorList>
            <person name="Bowler C."/>
            <person name="Allen A.E."/>
            <person name="Badger J.H."/>
            <person name="Grimwood J."/>
            <person name="Jabbari K."/>
            <person name="Kuo A."/>
            <person name="Maheswari U."/>
            <person name="Martens C."/>
            <person name="Maumus F."/>
            <person name="Otillar R.P."/>
            <person name="Rayko E."/>
            <person name="Salamov A."/>
            <person name="Vandepoele K."/>
            <person name="Beszteri B."/>
            <person name="Gruber A."/>
            <person name="Heijde M."/>
            <person name="Katinka M."/>
            <person name="Mock T."/>
            <person name="Valentin K."/>
            <person name="Verret F."/>
            <person name="Berges J.A."/>
            <person name="Brownlee C."/>
            <person name="Cadoret J.P."/>
            <person name="Chiovitti A."/>
            <person name="Choi C.J."/>
            <person name="Coesel S."/>
            <person name="De Martino A."/>
            <person name="Detter J.C."/>
            <person name="Durkin C."/>
            <person name="Falciatore A."/>
            <person name="Fournet J."/>
            <person name="Haruta M."/>
            <person name="Huysman M.J."/>
            <person name="Jenkins B.D."/>
            <person name="Jiroutova K."/>
            <person name="Jorgensen R.E."/>
            <person name="Joubert Y."/>
            <person name="Kaplan A."/>
            <person name="Kroger N."/>
            <person name="Kroth P.G."/>
            <person name="La Roche J."/>
            <person name="Lindquist E."/>
            <person name="Lommer M."/>
            <person name="Martin-Jezequel V."/>
            <person name="Lopez P.J."/>
            <person name="Lucas S."/>
            <person name="Mangogna M."/>
            <person name="McGinnis K."/>
            <person name="Medlin L.K."/>
            <person name="Montsant A."/>
            <person name="Oudot-Le Secq M.P."/>
            <person name="Napoli C."/>
            <person name="Obornik M."/>
            <person name="Parker M.S."/>
            <person name="Petit J.L."/>
            <person name="Porcel B.M."/>
            <person name="Poulsen N."/>
            <person name="Robison M."/>
            <person name="Rychlewski L."/>
            <person name="Rynearson T.A."/>
            <person name="Schmutz J."/>
            <person name="Shapiro H."/>
            <person name="Siaut M."/>
            <person name="Stanley M."/>
            <person name="Sussman M.R."/>
            <person name="Taylor A.R."/>
            <person name="Vardi A."/>
            <person name="von Dassow P."/>
            <person name="Vyverman W."/>
            <person name="Willis A."/>
            <person name="Wyrwicz L.S."/>
            <person name="Rokhsar D.S."/>
            <person name="Weissenbach J."/>
            <person name="Armbrust E.V."/>
            <person name="Green B.R."/>
            <person name="Van de Peer Y."/>
            <person name="Grigoriev I.V."/>
        </authorList>
    </citation>
    <scope>NUCLEOTIDE SEQUENCE [LARGE SCALE GENOMIC DNA]</scope>
    <source>
        <strain evidence="3 4">CCAP 1055/1</strain>
    </source>
</reference>
<keyword evidence="1" id="KW-0175">Coiled coil</keyword>
<organism evidence="3 4">
    <name type="scientific">Phaeodactylum tricornutum (strain CCAP 1055/1)</name>
    <dbReference type="NCBI Taxonomy" id="556484"/>
    <lineage>
        <taxon>Eukaryota</taxon>
        <taxon>Sar</taxon>
        <taxon>Stramenopiles</taxon>
        <taxon>Ochrophyta</taxon>
        <taxon>Bacillariophyta</taxon>
        <taxon>Bacillariophyceae</taxon>
        <taxon>Bacillariophycidae</taxon>
        <taxon>Naviculales</taxon>
        <taxon>Phaeodactylaceae</taxon>
        <taxon>Phaeodactylum</taxon>
    </lineage>
</organism>
<dbReference type="InParanoid" id="B7G8A5"/>
<evidence type="ECO:0000256" key="2">
    <source>
        <dbReference type="SAM" id="MobiDB-lite"/>
    </source>
</evidence>
<name>B7G8A5_PHATC</name>